<dbReference type="Proteomes" id="UP000287033">
    <property type="component" value="Unassembled WGS sequence"/>
</dbReference>
<dbReference type="AlphaFoldDB" id="A0A401S015"/>
<gene>
    <name evidence="1" type="ORF">chiPu_0002135</name>
</gene>
<proteinExistence type="predicted"/>
<evidence type="ECO:0000313" key="1">
    <source>
        <dbReference type="EMBL" id="GCC23737.1"/>
    </source>
</evidence>
<sequence>MTFYMKPLVTSTVLLCQNDWTFTMQLATTLILLKDGCVSWHEVKRNLKIPHLFPGMLIRTGDPVKEVTGAASTLHPVSRTLLDRPFQPIPKGTRLGLTVRRKPAHSLLARTPAVWDEVGRCVDTSGGRLCERSSQLE</sequence>
<keyword evidence="2" id="KW-1185">Reference proteome</keyword>
<protein>
    <submittedName>
        <fullName evidence="1">Uncharacterized protein</fullName>
    </submittedName>
</protein>
<comment type="caution">
    <text evidence="1">The sequence shown here is derived from an EMBL/GenBank/DDBJ whole genome shotgun (WGS) entry which is preliminary data.</text>
</comment>
<dbReference type="EMBL" id="BEZZ01000037">
    <property type="protein sequence ID" value="GCC23737.1"/>
    <property type="molecule type" value="Genomic_DNA"/>
</dbReference>
<accession>A0A401S015</accession>
<organism evidence="1 2">
    <name type="scientific">Chiloscyllium punctatum</name>
    <name type="common">Brownbanded bambooshark</name>
    <name type="synonym">Hemiscyllium punctatum</name>
    <dbReference type="NCBI Taxonomy" id="137246"/>
    <lineage>
        <taxon>Eukaryota</taxon>
        <taxon>Metazoa</taxon>
        <taxon>Chordata</taxon>
        <taxon>Craniata</taxon>
        <taxon>Vertebrata</taxon>
        <taxon>Chondrichthyes</taxon>
        <taxon>Elasmobranchii</taxon>
        <taxon>Galeomorphii</taxon>
        <taxon>Galeoidea</taxon>
        <taxon>Orectolobiformes</taxon>
        <taxon>Hemiscylliidae</taxon>
        <taxon>Chiloscyllium</taxon>
    </lineage>
</organism>
<reference evidence="1 2" key="1">
    <citation type="journal article" date="2018" name="Nat. Ecol. Evol.">
        <title>Shark genomes provide insights into elasmobranch evolution and the origin of vertebrates.</title>
        <authorList>
            <person name="Hara Y"/>
            <person name="Yamaguchi K"/>
            <person name="Onimaru K"/>
            <person name="Kadota M"/>
            <person name="Koyanagi M"/>
            <person name="Keeley SD"/>
            <person name="Tatsumi K"/>
            <person name="Tanaka K"/>
            <person name="Motone F"/>
            <person name="Kageyama Y"/>
            <person name="Nozu R"/>
            <person name="Adachi N"/>
            <person name="Nishimura O"/>
            <person name="Nakagawa R"/>
            <person name="Tanegashima C"/>
            <person name="Kiyatake I"/>
            <person name="Matsumoto R"/>
            <person name="Murakumo K"/>
            <person name="Nishida K"/>
            <person name="Terakita A"/>
            <person name="Kuratani S"/>
            <person name="Sato K"/>
            <person name="Hyodo S Kuraku.S."/>
        </authorList>
    </citation>
    <scope>NUCLEOTIDE SEQUENCE [LARGE SCALE GENOMIC DNA]</scope>
</reference>
<evidence type="ECO:0000313" key="2">
    <source>
        <dbReference type="Proteomes" id="UP000287033"/>
    </source>
</evidence>
<name>A0A401S015_CHIPU</name>